<dbReference type="Pfam" id="PF13411">
    <property type="entry name" value="MerR_1"/>
    <property type="match status" value="1"/>
</dbReference>
<dbReference type="GO" id="GO:0003700">
    <property type="term" value="F:DNA-binding transcription factor activity"/>
    <property type="evidence" value="ECO:0007669"/>
    <property type="project" value="InterPro"/>
</dbReference>
<protein>
    <submittedName>
        <fullName evidence="3">Mercuric resistance operon regulatory protein</fullName>
    </submittedName>
</protein>
<evidence type="ECO:0000256" key="1">
    <source>
        <dbReference type="ARBA" id="ARBA00023125"/>
    </source>
</evidence>
<dbReference type="InterPro" id="IPR009061">
    <property type="entry name" value="DNA-bd_dom_put_sf"/>
</dbReference>
<evidence type="ECO:0000259" key="2">
    <source>
        <dbReference type="PROSITE" id="PS50937"/>
    </source>
</evidence>
<dbReference type="RefSeq" id="WP_072658629.1">
    <property type="nucleotide sequence ID" value="NZ_BDFD01000002.1"/>
</dbReference>
<dbReference type="PROSITE" id="PS50937">
    <property type="entry name" value="HTH_MERR_2"/>
    <property type="match status" value="1"/>
</dbReference>
<dbReference type="Proteomes" id="UP000231632">
    <property type="component" value="Unassembled WGS sequence"/>
</dbReference>
<comment type="caution">
    <text evidence="3">The sequence shown here is derived from an EMBL/GenBank/DDBJ whole genome shotgun (WGS) entry which is preliminary data.</text>
</comment>
<dbReference type="CDD" id="cd04770">
    <property type="entry name" value="HTH_HMRTR"/>
    <property type="match status" value="1"/>
</dbReference>
<dbReference type="PANTHER" id="PTHR30204">
    <property type="entry name" value="REDOX-CYCLING DRUG-SENSING TRANSCRIPTIONAL ACTIVATOR SOXR"/>
    <property type="match status" value="1"/>
</dbReference>
<dbReference type="SUPFAM" id="SSF46955">
    <property type="entry name" value="Putative DNA-binding domain"/>
    <property type="match status" value="1"/>
</dbReference>
<dbReference type="InterPro" id="IPR047057">
    <property type="entry name" value="MerR_fam"/>
</dbReference>
<dbReference type="OrthoDB" id="5297952at2"/>
<name>A0A1L8CKL6_9PROT</name>
<keyword evidence="4" id="KW-1185">Reference proteome</keyword>
<feature type="domain" description="HTH merR-type" evidence="2">
    <location>
        <begin position="1"/>
        <end position="69"/>
    </location>
</feature>
<dbReference type="PRINTS" id="PR00040">
    <property type="entry name" value="HTHMERR"/>
</dbReference>
<evidence type="ECO:0000313" key="3">
    <source>
        <dbReference type="EMBL" id="GAV19441.1"/>
    </source>
</evidence>
<evidence type="ECO:0000313" key="4">
    <source>
        <dbReference type="Proteomes" id="UP000231632"/>
    </source>
</evidence>
<dbReference type="GO" id="GO:0003677">
    <property type="term" value="F:DNA binding"/>
    <property type="evidence" value="ECO:0007669"/>
    <property type="project" value="UniProtKB-KW"/>
</dbReference>
<organism evidence="3 4">
    <name type="scientific">Mariprofundus micogutta</name>
    <dbReference type="NCBI Taxonomy" id="1921010"/>
    <lineage>
        <taxon>Bacteria</taxon>
        <taxon>Pseudomonadati</taxon>
        <taxon>Pseudomonadota</taxon>
        <taxon>Candidatius Mariprofundia</taxon>
        <taxon>Mariprofundales</taxon>
        <taxon>Mariprofundaceae</taxon>
        <taxon>Mariprofundus</taxon>
    </lineage>
</organism>
<dbReference type="AlphaFoldDB" id="A0A1L8CKL6"/>
<dbReference type="InterPro" id="IPR000551">
    <property type="entry name" value="MerR-type_HTH_dom"/>
</dbReference>
<reference evidence="3 4" key="1">
    <citation type="journal article" date="2017" name="Arch. Microbiol.">
        <title>Mariprofundus micogutta sp. nov., a novel iron-oxidizing zetaproteobacterium isolated from a deep-sea hydrothermal field at the Bayonnaise knoll of the Izu-Ogasawara arc, and a description of Mariprofundales ord. nov. and Zetaproteobacteria classis nov.</title>
        <authorList>
            <person name="Makita H."/>
            <person name="Tanaka E."/>
            <person name="Mitsunobu S."/>
            <person name="Miyazaki M."/>
            <person name="Nunoura T."/>
            <person name="Uematsu K."/>
            <person name="Takaki Y."/>
            <person name="Nishi S."/>
            <person name="Shimamura S."/>
            <person name="Takai K."/>
        </authorList>
    </citation>
    <scope>NUCLEOTIDE SEQUENCE [LARGE SCALE GENOMIC DNA]</scope>
    <source>
        <strain evidence="3 4">ET2</strain>
    </source>
</reference>
<gene>
    <name evidence="3" type="ORF">MMIC_P0375</name>
</gene>
<keyword evidence="1" id="KW-0238">DNA-binding</keyword>
<dbReference type="SMART" id="SM00422">
    <property type="entry name" value="HTH_MERR"/>
    <property type="match status" value="1"/>
</dbReference>
<proteinExistence type="predicted"/>
<dbReference type="PANTHER" id="PTHR30204:SF92">
    <property type="entry name" value="HTH-TYPE TRANSCRIPTIONAL REGULATOR ZNTR"/>
    <property type="match status" value="1"/>
</dbReference>
<dbReference type="Gene3D" id="1.10.1660.10">
    <property type="match status" value="1"/>
</dbReference>
<dbReference type="EMBL" id="BDFD01000002">
    <property type="protein sequence ID" value="GAV19441.1"/>
    <property type="molecule type" value="Genomic_DNA"/>
</dbReference>
<sequence length="131" mass="14977">MKIGELSKLTKVNIDTIRYYERRQLLPLPKRTMSGYRDYSESDVKRLLFVIHAKELGFTLEEIRELLSLRAGQADCSQVKMIAEIKASKIASRIESLTRIQSVLVELAEKCEQEGTSEECPILKSLEEADD</sequence>
<accession>A0A1L8CKL6</accession>
<dbReference type="STRING" id="1921010.MMIC_P0375"/>